<gene>
    <name evidence="3" type="ORF">OIU84_024191</name>
</gene>
<keyword evidence="1" id="KW-0433">Leucine-rich repeat</keyword>
<organism evidence="3 4">
    <name type="scientific">Salix udensis</name>
    <dbReference type="NCBI Taxonomy" id="889485"/>
    <lineage>
        <taxon>Eukaryota</taxon>
        <taxon>Viridiplantae</taxon>
        <taxon>Streptophyta</taxon>
        <taxon>Embryophyta</taxon>
        <taxon>Tracheophyta</taxon>
        <taxon>Spermatophyta</taxon>
        <taxon>Magnoliopsida</taxon>
        <taxon>eudicotyledons</taxon>
        <taxon>Gunneridae</taxon>
        <taxon>Pentapetalae</taxon>
        <taxon>rosids</taxon>
        <taxon>fabids</taxon>
        <taxon>Malpighiales</taxon>
        <taxon>Salicaceae</taxon>
        <taxon>Saliceae</taxon>
        <taxon>Salix</taxon>
    </lineage>
</organism>
<reference evidence="3 4" key="1">
    <citation type="journal article" date="2023" name="Int. J. Mol. Sci.">
        <title>De Novo Assembly and Annotation of 11 Diverse Shrub Willow (Salix) Genomes Reveals Novel Gene Organization in Sex-Linked Regions.</title>
        <authorList>
            <person name="Hyden B."/>
            <person name="Feng K."/>
            <person name="Yates T.B."/>
            <person name="Jawdy S."/>
            <person name="Cereghino C."/>
            <person name="Smart L.B."/>
            <person name="Muchero W."/>
        </authorList>
    </citation>
    <scope>NUCLEOTIDE SEQUENCE [LARGE SCALE GENOMIC DNA]</scope>
    <source>
        <tissue evidence="3">Shoot tip</tissue>
    </source>
</reference>
<proteinExistence type="predicted"/>
<keyword evidence="2" id="KW-0677">Repeat</keyword>
<dbReference type="FunFam" id="3.80.10.10:FF:000383">
    <property type="entry name" value="Leucine-rich repeat receptor protein kinase EMS1"/>
    <property type="match status" value="1"/>
</dbReference>
<accession>A0AAD6PBQ5</accession>
<dbReference type="Pfam" id="PF00560">
    <property type="entry name" value="LRR_1"/>
    <property type="match status" value="4"/>
</dbReference>
<dbReference type="PANTHER" id="PTHR48064:SF6">
    <property type="entry name" value="RECEPTOR-LIKE PROTEIN KINASE 2"/>
    <property type="match status" value="1"/>
</dbReference>
<dbReference type="SUPFAM" id="SSF52047">
    <property type="entry name" value="RNI-like"/>
    <property type="match status" value="1"/>
</dbReference>
<dbReference type="SUPFAM" id="SSF52058">
    <property type="entry name" value="L domain-like"/>
    <property type="match status" value="1"/>
</dbReference>
<dbReference type="Gene3D" id="3.80.10.10">
    <property type="entry name" value="Ribonuclease Inhibitor"/>
    <property type="match status" value="1"/>
</dbReference>
<evidence type="ECO:0000256" key="1">
    <source>
        <dbReference type="ARBA" id="ARBA00022614"/>
    </source>
</evidence>
<evidence type="ECO:0000313" key="4">
    <source>
        <dbReference type="Proteomes" id="UP001162972"/>
    </source>
</evidence>
<evidence type="ECO:0000313" key="3">
    <source>
        <dbReference type="EMBL" id="KAJ6423205.1"/>
    </source>
</evidence>
<sequence length="403" mass="45400">MSPPTLFSGPIPQYLGECRSLEILDLCTNKFQGEFPAHLCAHLTLLSCFYFCENYIFGEISREIGNLTSLEELVIYSNNLTGHNSCINPLEILRLAQNSFQGSLPKELQKLQNLTNLILEENILSGEIPPKIGNISNQEVLALHENFFRGFLPKELGKLSQLKELYIYWNINYLEGHIPYLIGYNSNLSVLDIADSNLVGNIPPYLCKYEKLMLLGLGSNWLFGNIHPLWSENLQNLSTLDMYQNRFSGSIPPWCRQAREFEEAALEMSLVTWEIAWDFGGLILVGTSSQTERAANGRKSFFPVPYLSSSANFIVFKLVFNISHNRLSGTIPNDLGKLQMLESLYLNDNQLVGDVPTSFSELISLLVCNLSNNNLVGPVPNNPAFLRMDSTNFAGYNDPIFYV</sequence>
<dbReference type="InterPro" id="IPR001611">
    <property type="entry name" value="Leu-rich_rpt"/>
</dbReference>
<protein>
    <submittedName>
        <fullName evidence="3">Uncharacterized protein</fullName>
    </submittedName>
</protein>
<dbReference type="Proteomes" id="UP001162972">
    <property type="component" value="Chromosome 16"/>
</dbReference>
<comment type="caution">
    <text evidence="3">The sequence shown here is derived from an EMBL/GenBank/DDBJ whole genome shotgun (WGS) entry which is preliminary data.</text>
</comment>
<evidence type="ECO:0000256" key="2">
    <source>
        <dbReference type="ARBA" id="ARBA00022737"/>
    </source>
</evidence>
<dbReference type="EMBL" id="JAPFFJ010000006">
    <property type="protein sequence ID" value="KAJ6423205.1"/>
    <property type="molecule type" value="Genomic_DNA"/>
</dbReference>
<name>A0AAD6PBQ5_9ROSI</name>
<dbReference type="InterPro" id="IPR032675">
    <property type="entry name" value="LRR_dom_sf"/>
</dbReference>
<dbReference type="PANTHER" id="PTHR48064">
    <property type="entry name" value="OS01G0750400 PROTEIN"/>
    <property type="match status" value="1"/>
</dbReference>
<dbReference type="AlphaFoldDB" id="A0AAD6PBQ5"/>
<dbReference type="InterPro" id="IPR053038">
    <property type="entry name" value="RLP_Defense"/>
</dbReference>
<keyword evidence="4" id="KW-1185">Reference proteome</keyword>